<dbReference type="STRING" id="158441.A0A226DQX9"/>
<dbReference type="Pfam" id="PF00415">
    <property type="entry name" value="RCC1"/>
    <property type="match status" value="2"/>
</dbReference>
<evidence type="ECO:0000256" key="1">
    <source>
        <dbReference type="PROSITE-ProRule" id="PRU00235"/>
    </source>
</evidence>
<keyword evidence="4" id="KW-1185">Reference proteome</keyword>
<evidence type="ECO:0000313" key="4">
    <source>
        <dbReference type="Proteomes" id="UP000198287"/>
    </source>
</evidence>
<feature type="region of interest" description="Disordered" evidence="2">
    <location>
        <begin position="46"/>
        <end position="70"/>
    </location>
</feature>
<dbReference type="PRINTS" id="PR00633">
    <property type="entry name" value="RCCNDNSATION"/>
</dbReference>
<dbReference type="AlphaFoldDB" id="A0A226DQX9"/>
<comment type="caution">
    <text evidence="3">The sequence shown here is derived from an EMBL/GenBank/DDBJ whole genome shotgun (WGS) entry which is preliminary data.</text>
</comment>
<proteinExistence type="predicted"/>
<dbReference type="PANTHER" id="PTHR46337:SF1">
    <property type="entry name" value="RCC1-LIKE G EXCHANGING FACTOR-LIKE PROTEIN"/>
    <property type="match status" value="1"/>
</dbReference>
<feature type="repeat" description="RCC1" evidence="1">
    <location>
        <begin position="325"/>
        <end position="378"/>
    </location>
</feature>
<accession>A0A226DQX9</accession>
<sequence>MGRHIPFLLLIRFPSYSSSWSIHRNLSPLSSYNVCWKCGTQNQNFASLSSSQPRRSRPPPMSKKDRRLNREAETPVYEYNKINVTKNRLYVFGTAYHGEIGLETLIRPKDPDTKTHLFMWKPVRHKFAEFHDLTDIVAGHGFSLFSIKPKGENSPFVFGCGRNGSSQLGYQAARKDGPLETLLSIVPLPISGGKNSRVLAIGAGRAHSLVSVRGEGLFSLGDNSSGQCGRRVITDEAYFGSKYVHKFNRFKEDEVVAISSRFDVSICVTQSGRVFTCGTNNKGQLGRGKDNKFWDFQQVGGDLQGECVKKVVTSGSSVIALTENGQLFSWGCNEVGQANPNEPGKILYHPQYVKLPPGIDKVIDIAMGDYFAFLLNQQGNVYVWGYGSSLGLGPTTTRVKTPTQLPPPLFGCNQFSPDVQVVNIAASFMYNAAINSLGDLYTWGQDQNGCLGLGKMKHQYFPLRVGLGGAARKISLGIDHSLVIARGGA</sequence>
<dbReference type="PANTHER" id="PTHR46337">
    <property type="entry name" value="RCC1-LIKE G EXCHANGING FACTOR-LIKE PROTEIN"/>
    <property type="match status" value="1"/>
</dbReference>
<feature type="repeat" description="RCC1" evidence="1">
    <location>
        <begin position="379"/>
        <end position="437"/>
    </location>
</feature>
<gene>
    <name evidence="3" type="ORF">Fcan01_18523</name>
</gene>
<dbReference type="InterPro" id="IPR009091">
    <property type="entry name" value="RCC1/BLIP-II"/>
</dbReference>
<reference evidence="3 4" key="1">
    <citation type="submission" date="2015-12" db="EMBL/GenBank/DDBJ databases">
        <title>The genome of Folsomia candida.</title>
        <authorList>
            <person name="Faddeeva A."/>
            <person name="Derks M.F."/>
            <person name="Anvar Y."/>
            <person name="Smit S."/>
            <person name="Van Straalen N."/>
            <person name="Roelofs D."/>
        </authorList>
    </citation>
    <scope>NUCLEOTIDE SEQUENCE [LARGE SCALE GENOMIC DNA]</scope>
    <source>
        <strain evidence="3 4">VU population</strain>
        <tissue evidence="3">Whole body</tissue>
    </source>
</reference>
<dbReference type="GO" id="GO:0019843">
    <property type="term" value="F:rRNA binding"/>
    <property type="evidence" value="ECO:0007669"/>
    <property type="project" value="TreeGrafter"/>
</dbReference>
<dbReference type="InterPro" id="IPR053035">
    <property type="entry name" value="Mitochondrial_GEF_domain"/>
</dbReference>
<dbReference type="GO" id="GO:0005085">
    <property type="term" value="F:guanyl-nucleotide exchange factor activity"/>
    <property type="evidence" value="ECO:0007669"/>
    <property type="project" value="TreeGrafter"/>
</dbReference>
<name>A0A226DQX9_FOLCA</name>
<dbReference type="OMA" id="GSFCMAL"/>
<feature type="repeat" description="RCC1" evidence="1">
    <location>
        <begin position="153"/>
        <end position="214"/>
    </location>
</feature>
<protein>
    <submittedName>
        <fullName evidence="3">Williams-Beuren syndrome chromosomal region 16 protein</fullName>
    </submittedName>
</protein>
<dbReference type="GO" id="GO:0070131">
    <property type="term" value="P:positive regulation of mitochondrial translation"/>
    <property type="evidence" value="ECO:0007669"/>
    <property type="project" value="TreeGrafter"/>
</dbReference>
<dbReference type="PROSITE" id="PS50012">
    <property type="entry name" value="RCC1_3"/>
    <property type="match status" value="5"/>
</dbReference>
<dbReference type="EMBL" id="LNIX01000014">
    <property type="protein sequence ID" value="OXA47091.1"/>
    <property type="molecule type" value="Genomic_DNA"/>
</dbReference>
<dbReference type="Gene3D" id="2.130.10.30">
    <property type="entry name" value="Regulator of chromosome condensation 1/beta-lactamase-inhibitor protein II"/>
    <property type="match status" value="2"/>
</dbReference>
<dbReference type="InterPro" id="IPR000408">
    <property type="entry name" value="Reg_chr_condens"/>
</dbReference>
<dbReference type="GO" id="GO:0005743">
    <property type="term" value="C:mitochondrial inner membrane"/>
    <property type="evidence" value="ECO:0007669"/>
    <property type="project" value="TreeGrafter"/>
</dbReference>
<dbReference type="Proteomes" id="UP000198287">
    <property type="component" value="Unassembled WGS sequence"/>
</dbReference>
<dbReference type="OrthoDB" id="70707at2759"/>
<dbReference type="Pfam" id="PF13540">
    <property type="entry name" value="RCC1_2"/>
    <property type="match status" value="2"/>
</dbReference>
<organism evidence="3 4">
    <name type="scientific">Folsomia candida</name>
    <name type="common">Springtail</name>
    <dbReference type="NCBI Taxonomy" id="158441"/>
    <lineage>
        <taxon>Eukaryota</taxon>
        <taxon>Metazoa</taxon>
        <taxon>Ecdysozoa</taxon>
        <taxon>Arthropoda</taxon>
        <taxon>Hexapoda</taxon>
        <taxon>Collembola</taxon>
        <taxon>Entomobryomorpha</taxon>
        <taxon>Isotomoidea</taxon>
        <taxon>Isotomidae</taxon>
        <taxon>Proisotominae</taxon>
        <taxon>Folsomia</taxon>
    </lineage>
</organism>
<dbReference type="SUPFAM" id="SSF50985">
    <property type="entry name" value="RCC1/BLIP-II"/>
    <property type="match status" value="1"/>
</dbReference>
<evidence type="ECO:0000256" key="2">
    <source>
        <dbReference type="SAM" id="MobiDB-lite"/>
    </source>
</evidence>
<evidence type="ECO:0000313" key="3">
    <source>
        <dbReference type="EMBL" id="OXA47091.1"/>
    </source>
</evidence>
<feature type="repeat" description="RCC1" evidence="1">
    <location>
        <begin position="272"/>
        <end position="324"/>
    </location>
</feature>
<feature type="repeat" description="RCC1" evidence="1">
    <location>
        <begin position="438"/>
        <end position="487"/>
    </location>
</feature>